<name>A0AAE0BR85_9CHLO</name>
<comment type="caution">
    <text evidence="1">The sequence shown here is derived from an EMBL/GenBank/DDBJ whole genome shotgun (WGS) entry which is preliminary data.</text>
</comment>
<evidence type="ECO:0000313" key="2">
    <source>
        <dbReference type="Proteomes" id="UP001190700"/>
    </source>
</evidence>
<protein>
    <submittedName>
        <fullName evidence="1">Uncharacterized protein</fullName>
    </submittedName>
</protein>
<dbReference type="AlphaFoldDB" id="A0AAE0BR85"/>
<reference evidence="1 2" key="1">
    <citation type="journal article" date="2015" name="Genome Biol. Evol.">
        <title>Comparative Genomics of a Bacterivorous Green Alga Reveals Evolutionary Causalities and Consequences of Phago-Mixotrophic Mode of Nutrition.</title>
        <authorList>
            <person name="Burns J.A."/>
            <person name="Paasch A."/>
            <person name="Narechania A."/>
            <person name="Kim E."/>
        </authorList>
    </citation>
    <scope>NUCLEOTIDE SEQUENCE [LARGE SCALE GENOMIC DNA]</scope>
    <source>
        <strain evidence="1 2">PLY_AMNH</strain>
    </source>
</reference>
<dbReference type="EMBL" id="LGRX02033419">
    <property type="protein sequence ID" value="KAK3241316.1"/>
    <property type="molecule type" value="Genomic_DNA"/>
</dbReference>
<proteinExistence type="predicted"/>
<organism evidence="1 2">
    <name type="scientific">Cymbomonas tetramitiformis</name>
    <dbReference type="NCBI Taxonomy" id="36881"/>
    <lineage>
        <taxon>Eukaryota</taxon>
        <taxon>Viridiplantae</taxon>
        <taxon>Chlorophyta</taxon>
        <taxon>Pyramimonadophyceae</taxon>
        <taxon>Pyramimonadales</taxon>
        <taxon>Pyramimonadaceae</taxon>
        <taxon>Cymbomonas</taxon>
    </lineage>
</organism>
<dbReference type="Proteomes" id="UP001190700">
    <property type="component" value="Unassembled WGS sequence"/>
</dbReference>
<evidence type="ECO:0000313" key="1">
    <source>
        <dbReference type="EMBL" id="KAK3241316.1"/>
    </source>
</evidence>
<accession>A0AAE0BR85</accession>
<keyword evidence="2" id="KW-1185">Reference proteome</keyword>
<sequence>MTFPWTCLACDTEFENPDELRDEVLPNKTSHTRHAQLHCGHRHHTPVLFGDYIEVCQHVADVLHLFLNLIKELLEESAMRYAFTQTLVDAATKYLQEKVGCYIKVETQSTRQDLDNEKRPKLIGRECKLMFEHYDAAILTLLDEDGEEYAPFTRCWEAPRNLWNAFCTRLDNDTAECKLAKARTIKNLAKEYCQAFAKALSDEKVPLYAHIAYEHFPEWVEHLGDVMDLSTEGLEHFHTLKKRDLRCCAT</sequence>
<gene>
    <name evidence="1" type="ORF">CYMTET_48909</name>
</gene>